<accession>A0A2G9S382</accession>
<proteinExistence type="predicted"/>
<evidence type="ECO:0000313" key="2">
    <source>
        <dbReference type="EMBL" id="PIO33901.1"/>
    </source>
</evidence>
<organism evidence="2 3">
    <name type="scientific">Aquarana catesbeiana</name>
    <name type="common">American bullfrog</name>
    <name type="synonym">Rana catesbeiana</name>
    <dbReference type="NCBI Taxonomy" id="8400"/>
    <lineage>
        <taxon>Eukaryota</taxon>
        <taxon>Metazoa</taxon>
        <taxon>Chordata</taxon>
        <taxon>Craniata</taxon>
        <taxon>Vertebrata</taxon>
        <taxon>Euteleostomi</taxon>
        <taxon>Amphibia</taxon>
        <taxon>Batrachia</taxon>
        <taxon>Anura</taxon>
        <taxon>Neobatrachia</taxon>
        <taxon>Ranoidea</taxon>
        <taxon>Ranidae</taxon>
        <taxon>Aquarana</taxon>
    </lineage>
</organism>
<evidence type="ECO:0000259" key="1">
    <source>
        <dbReference type="Pfam" id="PF04841"/>
    </source>
</evidence>
<feature type="domain" description="Vps16 N-terminal" evidence="1">
    <location>
        <begin position="2"/>
        <end position="85"/>
    </location>
</feature>
<dbReference type="Pfam" id="PF04841">
    <property type="entry name" value="Vps16_N"/>
    <property type="match status" value="1"/>
</dbReference>
<dbReference type="GO" id="GO:0005737">
    <property type="term" value="C:cytoplasm"/>
    <property type="evidence" value="ECO:0007669"/>
    <property type="project" value="InterPro"/>
</dbReference>
<keyword evidence="3" id="KW-1185">Reference proteome</keyword>
<dbReference type="OrthoDB" id="1792at2759"/>
<dbReference type="GO" id="GO:0006886">
    <property type="term" value="P:intracellular protein transport"/>
    <property type="evidence" value="ECO:0007669"/>
    <property type="project" value="InterPro"/>
</dbReference>
<protein>
    <recommendedName>
        <fullName evidence="1">Vps16 N-terminal domain-containing protein</fullName>
    </recommendedName>
</protein>
<dbReference type="Proteomes" id="UP000228934">
    <property type="component" value="Unassembled WGS sequence"/>
</dbReference>
<dbReference type="InterPro" id="IPR006926">
    <property type="entry name" value="Vps16_N"/>
</dbReference>
<evidence type="ECO:0000313" key="3">
    <source>
        <dbReference type="Proteomes" id="UP000228934"/>
    </source>
</evidence>
<sequence>MPEMPNPKVPPSCWTILFQDRITLILLAIGNDLYLLDNTACSVVTLPGMSPMCGAYLHFSVSFHHKYLAVFTDSGYIWMGMSSLKVSKVFGKNL</sequence>
<name>A0A2G9S382_AQUCT</name>
<dbReference type="AlphaFoldDB" id="A0A2G9S382"/>
<dbReference type="EMBL" id="KV927321">
    <property type="protein sequence ID" value="PIO33901.1"/>
    <property type="molecule type" value="Genomic_DNA"/>
</dbReference>
<gene>
    <name evidence="2" type="ORF">AB205_0220290</name>
</gene>
<reference evidence="3" key="1">
    <citation type="journal article" date="2017" name="Nat. Commun.">
        <title>The North American bullfrog draft genome provides insight into hormonal regulation of long noncoding RNA.</title>
        <authorList>
            <person name="Hammond S.A."/>
            <person name="Warren R.L."/>
            <person name="Vandervalk B.P."/>
            <person name="Kucuk E."/>
            <person name="Khan H."/>
            <person name="Gibb E.A."/>
            <person name="Pandoh P."/>
            <person name="Kirk H."/>
            <person name="Zhao Y."/>
            <person name="Jones M."/>
            <person name="Mungall A.J."/>
            <person name="Coope R."/>
            <person name="Pleasance S."/>
            <person name="Moore R.A."/>
            <person name="Holt R.A."/>
            <person name="Round J.M."/>
            <person name="Ohora S."/>
            <person name="Walle B.V."/>
            <person name="Veldhoen N."/>
            <person name="Helbing C.C."/>
            <person name="Birol I."/>
        </authorList>
    </citation>
    <scope>NUCLEOTIDE SEQUENCE [LARGE SCALE GENOMIC DNA]</scope>
</reference>